<dbReference type="InterPro" id="IPR013766">
    <property type="entry name" value="Thioredoxin_domain"/>
</dbReference>
<keyword evidence="5" id="KW-1185">Reference proteome</keyword>
<proteinExistence type="predicted"/>
<feature type="chain" id="PRO_5015678980" description="Thioredoxin domain-containing protein" evidence="2">
    <location>
        <begin position="27"/>
        <end position="153"/>
    </location>
</feature>
<dbReference type="InterPro" id="IPR051099">
    <property type="entry name" value="AGR/TXD"/>
</dbReference>
<evidence type="ECO:0000313" key="5">
    <source>
        <dbReference type="Proteomes" id="UP000239907"/>
    </source>
</evidence>
<accession>A0A2S7U2D7</accession>
<evidence type="ECO:0000256" key="2">
    <source>
        <dbReference type="SAM" id="SignalP"/>
    </source>
</evidence>
<comment type="caution">
    <text evidence="4">The sequence shown here is derived from an EMBL/GenBank/DDBJ whole genome shotgun (WGS) entry which is preliminary data.</text>
</comment>
<dbReference type="Gene3D" id="3.40.30.10">
    <property type="entry name" value="Glutaredoxin"/>
    <property type="match status" value="1"/>
</dbReference>
<dbReference type="Pfam" id="PF13899">
    <property type="entry name" value="Thioredoxin_7"/>
    <property type="match status" value="1"/>
</dbReference>
<reference evidence="4 5" key="1">
    <citation type="submission" date="2016-12" db="EMBL/GenBank/DDBJ databases">
        <title>Study of bacterial adaptation to deep sea.</title>
        <authorList>
            <person name="Song J."/>
            <person name="Yoshizawa S."/>
            <person name="Kogure K."/>
        </authorList>
    </citation>
    <scope>NUCLEOTIDE SEQUENCE [LARGE SCALE GENOMIC DNA]</scope>
    <source>
        <strain evidence="4 5">SAORIC-165</strain>
    </source>
</reference>
<feature type="signal peptide" evidence="2">
    <location>
        <begin position="1"/>
        <end position="26"/>
    </location>
</feature>
<evidence type="ECO:0000256" key="1">
    <source>
        <dbReference type="ARBA" id="ARBA00022729"/>
    </source>
</evidence>
<feature type="domain" description="Thioredoxin" evidence="3">
    <location>
        <begin position="10"/>
        <end position="148"/>
    </location>
</feature>
<gene>
    <name evidence="4" type="ORF">BSZ32_07330</name>
</gene>
<evidence type="ECO:0000313" key="4">
    <source>
        <dbReference type="EMBL" id="PQJ28343.1"/>
    </source>
</evidence>
<organism evidence="4 5">
    <name type="scientific">Rubritalea profundi</name>
    <dbReference type="NCBI Taxonomy" id="1658618"/>
    <lineage>
        <taxon>Bacteria</taxon>
        <taxon>Pseudomonadati</taxon>
        <taxon>Verrucomicrobiota</taxon>
        <taxon>Verrucomicrobiia</taxon>
        <taxon>Verrucomicrobiales</taxon>
        <taxon>Rubritaleaceae</taxon>
        <taxon>Rubritalea</taxon>
    </lineage>
</organism>
<dbReference type="PROSITE" id="PS51352">
    <property type="entry name" value="THIOREDOXIN_2"/>
    <property type="match status" value="1"/>
</dbReference>
<dbReference type="EMBL" id="MQWA01000001">
    <property type="protein sequence ID" value="PQJ28343.1"/>
    <property type="molecule type" value="Genomic_DNA"/>
</dbReference>
<sequence length="153" mass="17237">MLMMSPKKTLLSAIATLAVTATSLFAGEGWMTNIDEAKKLSKKENKPLFVEFTGSDWCPPCMMMEKKVFSKEAFKSGAEKDFILVKIDIPNGDKKLKAKNQKVLEKYRVSGVPTVVLLDTKGKEFSRFTASKFNSVDKMLGELKQQLRLKDMF</sequence>
<dbReference type="SUPFAM" id="SSF52833">
    <property type="entry name" value="Thioredoxin-like"/>
    <property type="match status" value="1"/>
</dbReference>
<dbReference type="AlphaFoldDB" id="A0A2S7U2D7"/>
<dbReference type="PANTHER" id="PTHR15337:SF11">
    <property type="entry name" value="THIOREDOXIN DOMAIN-CONTAINING PROTEIN"/>
    <property type="match status" value="1"/>
</dbReference>
<keyword evidence="1 2" id="KW-0732">Signal</keyword>
<name>A0A2S7U2D7_9BACT</name>
<dbReference type="InterPro" id="IPR036249">
    <property type="entry name" value="Thioredoxin-like_sf"/>
</dbReference>
<evidence type="ECO:0000259" key="3">
    <source>
        <dbReference type="PROSITE" id="PS51352"/>
    </source>
</evidence>
<dbReference type="Proteomes" id="UP000239907">
    <property type="component" value="Unassembled WGS sequence"/>
</dbReference>
<dbReference type="PANTHER" id="PTHR15337">
    <property type="entry name" value="ANTERIOR GRADIENT PROTEIN-RELATED"/>
    <property type="match status" value="1"/>
</dbReference>
<protein>
    <recommendedName>
        <fullName evidence="3">Thioredoxin domain-containing protein</fullName>
    </recommendedName>
</protein>